<gene>
    <name evidence="1" type="ORF">Goslar_00193</name>
</gene>
<organismHost>
    <name type="scientific">Escherichia coli</name>
    <dbReference type="NCBI Taxonomy" id="562"/>
</organismHost>
<proteinExistence type="predicted"/>
<organism evidence="1 2">
    <name type="scientific">Escherichia phage vB_EcoM_Goslar</name>
    <dbReference type="NCBI Taxonomy" id="2502409"/>
    <lineage>
        <taxon>Viruses</taxon>
        <taxon>Duplodnaviria</taxon>
        <taxon>Heunggongvirae</taxon>
        <taxon>Uroviricota</taxon>
        <taxon>Caudoviricetes</taxon>
        <taxon>Chimalliviridae</taxon>
        <taxon>Goslarvirus</taxon>
        <taxon>Goslarvirus goslar</taxon>
    </lineage>
</organism>
<dbReference type="Proteomes" id="UP000294673">
    <property type="component" value="Segment"/>
</dbReference>
<keyword evidence="2" id="KW-1185">Reference proteome</keyword>
<dbReference type="EMBL" id="MK327938">
    <property type="protein sequence ID" value="QBO63985.1"/>
    <property type="molecule type" value="Genomic_DNA"/>
</dbReference>
<reference evidence="1 2" key="1">
    <citation type="submission" date="2018-12" db="EMBL/GenBank/DDBJ databases">
        <title>Still something new to discover - new insights into E. coli phage diversity and taxonomy.</title>
        <authorList>
            <person name="Korf I.H.E."/>
            <person name="Adriaennsens E."/>
            <person name="Dreiseikelmann B."/>
            <person name="Kropinski A."/>
            <person name="Nimtz M."/>
            <person name="Meier-Kolthoff J.P."/>
            <person name="Rohde M."/>
            <person name="van Raaij M."/>
            <person name="Wittmann J."/>
        </authorList>
    </citation>
    <scope>NUCLEOTIDE SEQUENCE [LARGE SCALE GENOMIC DNA]</scope>
</reference>
<accession>A0A482GN78</accession>
<name>A0A482GN78_BPGOS</name>
<sequence length="132" mass="15774">MEKYATERRRHVIKRDDYYLEQLLEQAVNDIYSQAEDDYCLSGWGTEGRQMLMRNLLQEIADVVLSDIDDDFIDEYCEERSLSRNLIVRIIGRVYYRVAQDMEFTKTFYRGGTLSSIRVWSATTFGYEYIFK</sequence>
<protein>
    <submittedName>
        <fullName evidence="1">Uncharacterized protein</fullName>
    </submittedName>
</protein>
<evidence type="ECO:0000313" key="2">
    <source>
        <dbReference type="Proteomes" id="UP000294673"/>
    </source>
</evidence>
<evidence type="ECO:0000313" key="1">
    <source>
        <dbReference type="EMBL" id="QBO63985.1"/>
    </source>
</evidence>